<feature type="transmembrane region" description="Helical" evidence="8">
    <location>
        <begin position="114"/>
        <end position="134"/>
    </location>
</feature>
<protein>
    <submittedName>
        <fullName evidence="9">AmiS/UreI family transporter</fullName>
    </submittedName>
</protein>
<keyword evidence="5 8" id="KW-0812">Transmembrane</keyword>
<comment type="similarity">
    <text evidence="2">Belongs to the AmiS/UreI family.</text>
</comment>
<dbReference type="Proteomes" id="UP000198921">
    <property type="component" value="Unassembled WGS sequence"/>
</dbReference>
<name>A0A1H3BE36_9ACTN</name>
<keyword evidence="10" id="KW-1185">Reference proteome</keyword>
<dbReference type="STRING" id="1137993.SAMN05660209_00389"/>
<keyword evidence="6 8" id="KW-1133">Transmembrane helix</keyword>
<evidence type="ECO:0000256" key="8">
    <source>
        <dbReference type="SAM" id="Phobius"/>
    </source>
</evidence>
<evidence type="ECO:0000256" key="7">
    <source>
        <dbReference type="ARBA" id="ARBA00023136"/>
    </source>
</evidence>
<dbReference type="InterPro" id="IPR038523">
    <property type="entry name" value="AmiSUreI_transpt_sf"/>
</dbReference>
<proteinExistence type="inferred from homology"/>
<gene>
    <name evidence="9" type="ORF">SAMN05660209_00389</name>
</gene>
<dbReference type="EMBL" id="FNOT01000001">
    <property type="protein sequence ID" value="SDX39664.1"/>
    <property type="molecule type" value="Genomic_DNA"/>
</dbReference>
<feature type="transmembrane region" description="Helical" evidence="8">
    <location>
        <begin position="6"/>
        <end position="24"/>
    </location>
</feature>
<sequence length="248" mass="25576">MGSVGLLYVGAVLAVNGLMLLGRVEPRAAAPLNLFVGALQVVTPTYLIFTAGGDAAITLNASGLYLFGFTYLYVGINLLAGLDGTGLGWFSAFVAACALVFSGLNFWYVQPTDAAFGVIWLYWAALWGLFFLVLGLKREELTRYTGAIALIAGLLTAAVPAFMLLTGVWDDYIGLSAVVLAVVCAASLVLLYGPLHGRPEPAVPPSAPAPGGAGAAEVPSARQYAVRDNVAGEAADRPAGSGAPPRQG</sequence>
<dbReference type="OrthoDB" id="6636366at2"/>
<evidence type="ECO:0000256" key="6">
    <source>
        <dbReference type="ARBA" id="ARBA00022989"/>
    </source>
</evidence>
<dbReference type="Gene3D" id="1.25.40.600">
    <property type="match status" value="1"/>
</dbReference>
<feature type="transmembrane region" description="Helical" evidence="8">
    <location>
        <begin position="86"/>
        <end position="108"/>
    </location>
</feature>
<evidence type="ECO:0000313" key="10">
    <source>
        <dbReference type="Proteomes" id="UP000198921"/>
    </source>
</evidence>
<organism evidence="9 10">
    <name type="scientific">Geodermatophilus africanus</name>
    <dbReference type="NCBI Taxonomy" id="1137993"/>
    <lineage>
        <taxon>Bacteria</taxon>
        <taxon>Bacillati</taxon>
        <taxon>Actinomycetota</taxon>
        <taxon>Actinomycetes</taxon>
        <taxon>Geodermatophilales</taxon>
        <taxon>Geodermatophilaceae</taxon>
        <taxon>Geodermatophilus</taxon>
    </lineage>
</organism>
<evidence type="ECO:0000313" key="9">
    <source>
        <dbReference type="EMBL" id="SDX39664.1"/>
    </source>
</evidence>
<reference evidence="10" key="1">
    <citation type="submission" date="2016-10" db="EMBL/GenBank/DDBJ databases">
        <authorList>
            <person name="Varghese N."/>
            <person name="Submissions S."/>
        </authorList>
    </citation>
    <scope>NUCLEOTIDE SEQUENCE [LARGE SCALE GENOMIC DNA]</scope>
    <source>
        <strain evidence="10">DSM 45422</strain>
    </source>
</reference>
<evidence type="ECO:0000256" key="2">
    <source>
        <dbReference type="ARBA" id="ARBA00010068"/>
    </source>
</evidence>
<keyword evidence="3" id="KW-0813">Transport</keyword>
<dbReference type="Pfam" id="PF02293">
    <property type="entry name" value="AmiS_UreI"/>
    <property type="match status" value="1"/>
</dbReference>
<dbReference type="GO" id="GO:0005886">
    <property type="term" value="C:plasma membrane"/>
    <property type="evidence" value="ECO:0007669"/>
    <property type="project" value="UniProtKB-SubCell"/>
</dbReference>
<keyword evidence="4" id="KW-1003">Cell membrane</keyword>
<keyword evidence="7 8" id="KW-0472">Membrane</keyword>
<feature type="transmembrane region" description="Helical" evidence="8">
    <location>
        <begin position="55"/>
        <end position="74"/>
    </location>
</feature>
<evidence type="ECO:0000256" key="4">
    <source>
        <dbReference type="ARBA" id="ARBA00022475"/>
    </source>
</evidence>
<accession>A0A1H3BE36</accession>
<feature type="transmembrane region" description="Helical" evidence="8">
    <location>
        <begin position="172"/>
        <end position="192"/>
    </location>
</feature>
<feature type="transmembrane region" description="Helical" evidence="8">
    <location>
        <begin position="31"/>
        <end position="49"/>
    </location>
</feature>
<dbReference type="RefSeq" id="WP_091150842.1">
    <property type="nucleotide sequence ID" value="NZ_FNOT01000001.1"/>
</dbReference>
<comment type="subcellular location">
    <subcellularLocation>
        <location evidence="1">Cell membrane</location>
        <topology evidence="1">Multi-pass membrane protein</topology>
    </subcellularLocation>
</comment>
<evidence type="ECO:0000256" key="5">
    <source>
        <dbReference type="ARBA" id="ARBA00022692"/>
    </source>
</evidence>
<evidence type="ECO:0000256" key="1">
    <source>
        <dbReference type="ARBA" id="ARBA00004651"/>
    </source>
</evidence>
<evidence type="ECO:0000256" key="3">
    <source>
        <dbReference type="ARBA" id="ARBA00022448"/>
    </source>
</evidence>
<feature type="transmembrane region" description="Helical" evidence="8">
    <location>
        <begin position="146"/>
        <end position="166"/>
    </location>
</feature>
<dbReference type="InterPro" id="IPR003211">
    <property type="entry name" value="AmiSUreI_transpt"/>
</dbReference>
<dbReference type="AlphaFoldDB" id="A0A1H3BE36"/>
<dbReference type="CDD" id="cd13429">
    <property type="entry name" value="UreI_AmiS_like_2"/>
    <property type="match status" value="1"/>
</dbReference>